<proteinExistence type="inferred from homology"/>
<feature type="region of interest" description="Disordered" evidence="15">
    <location>
        <begin position="1089"/>
        <end position="1110"/>
    </location>
</feature>
<dbReference type="CDD" id="cd04485">
    <property type="entry name" value="DnaE_OBF"/>
    <property type="match status" value="1"/>
</dbReference>
<evidence type="ECO:0000256" key="6">
    <source>
        <dbReference type="ARBA" id="ARBA00019114"/>
    </source>
</evidence>
<feature type="region of interest" description="Disordered" evidence="15">
    <location>
        <begin position="1125"/>
        <end position="1149"/>
    </location>
</feature>
<keyword evidence="11" id="KW-0227">DNA damage</keyword>
<evidence type="ECO:0000256" key="1">
    <source>
        <dbReference type="ARBA" id="ARBA00004496"/>
    </source>
</evidence>
<evidence type="ECO:0000256" key="14">
    <source>
        <dbReference type="ARBA" id="ARBA00049244"/>
    </source>
</evidence>
<name>A0A2N9BHN7_STRCX</name>
<dbReference type="AlphaFoldDB" id="A0A2N9BHN7"/>
<evidence type="ECO:0000313" key="17">
    <source>
        <dbReference type="EMBL" id="SOR82886.1"/>
    </source>
</evidence>
<evidence type="ECO:0000256" key="5">
    <source>
        <dbReference type="ARBA" id="ARBA00017273"/>
    </source>
</evidence>
<evidence type="ECO:0000256" key="10">
    <source>
        <dbReference type="ARBA" id="ARBA00022705"/>
    </source>
</evidence>
<evidence type="ECO:0000256" key="2">
    <source>
        <dbReference type="ARBA" id="ARBA00007391"/>
    </source>
</evidence>
<keyword evidence="18" id="KW-1185">Reference proteome</keyword>
<keyword evidence="8 17" id="KW-0808">Transferase</keyword>
<evidence type="ECO:0000256" key="13">
    <source>
        <dbReference type="ARBA" id="ARBA00023204"/>
    </source>
</evidence>
<dbReference type="Gene3D" id="3.20.20.140">
    <property type="entry name" value="Metal-dependent hydrolases"/>
    <property type="match status" value="1"/>
</dbReference>
<keyword evidence="10" id="KW-0235">DNA replication</keyword>
<dbReference type="GO" id="GO:0003676">
    <property type="term" value="F:nucleic acid binding"/>
    <property type="evidence" value="ECO:0007669"/>
    <property type="project" value="InterPro"/>
</dbReference>
<evidence type="ECO:0000256" key="12">
    <source>
        <dbReference type="ARBA" id="ARBA00022932"/>
    </source>
</evidence>
<dbReference type="Pfam" id="PF01336">
    <property type="entry name" value="tRNA_anti-codon"/>
    <property type="match status" value="1"/>
</dbReference>
<dbReference type="PANTHER" id="PTHR32294">
    <property type="entry name" value="DNA POLYMERASE III SUBUNIT ALPHA"/>
    <property type="match status" value="1"/>
</dbReference>
<dbReference type="GO" id="GO:0003887">
    <property type="term" value="F:DNA-directed DNA polymerase activity"/>
    <property type="evidence" value="ECO:0007669"/>
    <property type="project" value="UniProtKB-KW"/>
</dbReference>
<reference evidence="18" key="1">
    <citation type="submission" date="2017-11" db="EMBL/GenBank/DDBJ databases">
        <authorList>
            <person name="Wibberg D."/>
        </authorList>
    </citation>
    <scope>NUCLEOTIDE SEQUENCE [LARGE SCALE GENOMIC DNA]</scope>
</reference>
<dbReference type="GO" id="GO:0006281">
    <property type="term" value="P:DNA repair"/>
    <property type="evidence" value="ECO:0007669"/>
    <property type="project" value="UniProtKB-KW"/>
</dbReference>
<dbReference type="InterPro" id="IPR041931">
    <property type="entry name" value="DNA_pol3_alpha_thumb_dom"/>
</dbReference>
<keyword evidence="13" id="KW-0234">DNA repair</keyword>
<dbReference type="Pfam" id="PF14579">
    <property type="entry name" value="HHH_6"/>
    <property type="match status" value="1"/>
</dbReference>
<dbReference type="RefSeq" id="WP_010046130.1">
    <property type="nucleotide sequence ID" value="NZ_LT962942.1"/>
</dbReference>
<evidence type="ECO:0000256" key="9">
    <source>
        <dbReference type="ARBA" id="ARBA00022695"/>
    </source>
</evidence>
<dbReference type="CDD" id="cd07431">
    <property type="entry name" value="PHP_PolIIIA"/>
    <property type="match status" value="1"/>
</dbReference>
<dbReference type="NCBIfam" id="TIGR00594">
    <property type="entry name" value="polc"/>
    <property type="match status" value="1"/>
</dbReference>
<keyword evidence="7" id="KW-0963">Cytoplasm</keyword>
<comment type="subcellular location">
    <subcellularLocation>
        <location evidence="1">Cytoplasm</location>
    </subcellularLocation>
</comment>
<dbReference type="InterPro" id="IPR004805">
    <property type="entry name" value="DnaE2/DnaE/PolC"/>
</dbReference>
<evidence type="ECO:0000313" key="18">
    <source>
        <dbReference type="Proteomes" id="UP000235464"/>
    </source>
</evidence>
<dbReference type="InterPro" id="IPR004013">
    <property type="entry name" value="PHP_dom"/>
</dbReference>
<sequence length="1149" mass="124271">MPGFTHLHTVSGFSLRYGASHPERLAERASERGMDALALTDRDTLAGAVRFAKACAKAGVRPVFGADLAVAGAERPEPGVGRGRRRTPVRGGAFVDESAPRVVFLARDGARGWAGLCRLVSAVHEGEGTPVLPWERRHAEGVTVLLGPDSDVGRALAAGRPDRAARLLVPWREVYGDALRLEAVWHGRKGTGPGSLRLAARTVGFAAEQRIRPVLSNAVRYADPGLGPVADVLDAARRLVPVDPTKELDSGEAWLKGADAMFGAAERIVEAAGFRRGTAHRLVEQTEATAAECLVDPEDDLGIGTVHFPEPHLVGAGRRTAQRTLASRAAAGMVLLGYDRRREYWERMHHELDIIAHHGFASYFLTVAQVVDDVREMGIRVAARGSGAGSLVNHLLGIAHADPIEHRLLMERFLSKERVVLPDIDIDVESARRLEVYRAIIDRFGTERVATVAMPETYRVRHAIRDVGAALSMDPAEIDRVAKSFPHIRARDARAALEELPELRALAGEKERYGRLWELVEALDALPRGVAMHPCGVLLSDASLLERTPVMPTSGEGFPMSQFDKDDVEDLGLLKLDVLGVRMQSAMAHAVAEVERASGVRVDLDALPPGDPETYRLIRSTETLGCFQIESPGQRDLVGRLQPAGFHDLVVDISLFRPGPVAADMVRPFIEARHGRAPIRYPHPDLEEPLKETYGVVVFHEQIIDIVDIMTGCGRGEADRVRRGLSDPESQGRIKVWFAQHAAANGYDAETIQRTWEIIEAFGSYGFCKAHAVAFAVPTYQSAWLKAHHPAAFYAGLLTHDPGMYPKRLLLADARRRGVPVLPLDVNASGVAHRIELVSGKWGLRLALSDVHGISEAEASRIAEGQPYASLVDFWERGRPSRPLAQRLAQVGALDAFGANRRDLQLHLTELHRGARGAGGGQLPLAGGRKTAPAGLPDLTSSERLSAELGVLSMDASRNLMDDHRAFLDELGVVSARRLREARHGETVLVAGAKAATQTPPIRSGKRVIFSTLDDGTGLVDLAFFDDSHDACAHTVFHSWLLLVRGVVQRRGPRSLSVVGAAAWNLAELLEVRREEGLEGVAARLAGAGADSGDVGEGAAGSGAQDPAEQRKIRMPTGYEMHPWADLRPAGEGPAVGGKLWHQSPGSAG</sequence>
<dbReference type="Pfam" id="PF17657">
    <property type="entry name" value="DNA_pol3_finger"/>
    <property type="match status" value="1"/>
</dbReference>
<comment type="catalytic activity">
    <reaction evidence="14">
        <text>DNA(n) + a 2'-deoxyribonucleoside 5'-triphosphate = DNA(n+1) + diphosphate</text>
        <dbReference type="Rhea" id="RHEA:22508"/>
        <dbReference type="Rhea" id="RHEA-COMP:17339"/>
        <dbReference type="Rhea" id="RHEA-COMP:17340"/>
        <dbReference type="ChEBI" id="CHEBI:33019"/>
        <dbReference type="ChEBI" id="CHEBI:61560"/>
        <dbReference type="ChEBI" id="CHEBI:173112"/>
        <dbReference type="EC" id="2.7.7.7"/>
    </reaction>
</comment>
<evidence type="ECO:0000256" key="7">
    <source>
        <dbReference type="ARBA" id="ARBA00022490"/>
    </source>
</evidence>
<dbReference type="SMART" id="SM00481">
    <property type="entry name" value="POLIIIAc"/>
    <property type="match status" value="1"/>
</dbReference>
<organism evidence="17 18">
    <name type="scientific">Streptomyces chartreusis NRRL 3882</name>
    <dbReference type="NCBI Taxonomy" id="1079985"/>
    <lineage>
        <taxon>Bacteria</taxon>
        <taxon>Bacillati</taxon>
        <taxon>Actinomycetota</taxon>
        <taxon>Actinomycetes</taxon>
        <taxon>Kitasatosporales</taxon>
        <taxon>Streptomycetaceae</taxon>
        <taxon>Streptomyces</taxon>
    </lineage>
</organism>
<comment type="similarity">
    <text evidence="3">Belongs to the DNA polymerase type-C family. DnaE subfamily.</text>
</comment>
<gene>
    <name evidence="17" type="primary">dnaE2</name>
    <name evidence="17" type="ORF">SCNRRL3882_6334</name>
</gene>
<feature type="domain" description="Polymerase/histidinol phosphatase N-terminal" evidence="16">
    <location>
        <begin position="5"/>
        <end position="72"/>
    </location>
</feature>
<evidence type="ECO:0000256" key="3">
    <source>
        <dbReference type="ARBA" id="ARBA00009496"/>
    </source>
</evidence>
<dbReference type="InterPro" id="IPR029460">
    <property type="entry name" value="DNAPol_HHH"/>
</dbReference>
<dbReference type="Pfam" id="PF02811">
    <property type="entry name" value="PHP"/>
    <property type="match status" value="1"/>
</dbReference>
<dbReference type="GO" id="GO:0005737">
    <property type="term" value="C:cytoplasm"/>
    <property type="evidence" value="ECO:0007669"/>
    <property type="project" value="UniProtKB-SubCell"/>
</dbReference>
<protein>
    <recommendedName>
        <fullName evidence="6">DNA polymerase III subunit alpha</fullName>
        <ecNumber evidence="4">2.7.7.7</ecNumber>
    </recommendedName>
    <alternativeName>
        <fullName evidence="5">Error-prone DNA polymerase</fullName>
    </alternativeName>
</protein>
<dbReference type="InterPro" id="IPR016195">
    <property type="entry name" value="Pol/histidinol_Pase-like"/>
</dbReference>
<evidence type="ECO:0000256" key="11">
    <source>
        <dbReference type="ARBA" id="ARBA00022763"/>
    </source>
</evidence>
<accession>A0A2N9BHN7</accession>
<dbReference type="OrthoDB" id="9803237at2"/>
<keyword evidence="12" id="KW-0239">DNA-directed DNA polymerase</keyword>
<dbReference type="InterPro" id="IPR003141">
    <property type="entry name" value="Pol/His_phosphatase_N"/>
</dbReference>
<evidence type="ECO:0000259" key="16">
    <source>
        <dbReference type="SMART" id="SM00481"/>
    </source>
</evidence>
<dbReference type="Proteomes" id="UP000235464">
    <property type="component" value="Chromosome I"/>
</dbReference>
<comment type="similarity">
    <text evidence="2">Belongs to the DNA polymerase type-C family. DnaE2 subfamily.</text>
</comment>
<dbReference type="InterPro" id="IPR011708">
    <property type="entry name" value="DNA_pol3_alpha_NTPase_dom"/>
</dbReference>
<keyword evidence="9 17" id="KW-0548">Nucleotidyltransferase</keyword>
<dbReference type="EC" id="2.7.7.7" evidence="4"/>
<dbReference type="EMBL" id="LT963352">
    <property type="protein sequence ID" value="SOR82886.1"/>
    <property type="molecule type" value="Genomic_DNA"/>
</dbReference>
<evidence type="ECO:0000256" key="15">
    <source>
        <dbReference type="SAM" id="MobiDB-lite"/>
    </source>
</evidence>
<dbReference type="Pfam" id="PF07733">
    <property type="entry name" value="DNA_pol3_alpha"/>
    <property type="match status" value="1"/>
</dbReference>
<evidence type="ECO:0000256" key="4">
    <source>
        <dbReference type="ARBA" id="ARBA00012417"/>
    </source>
</evidence>
<dbReference type="GO" id="GO:0008408">
    <property type="term" value="F:3'-5' exonuclease activity"/>
    <property type="evidence" value="ECO:0007669"/>
    <property type="project" value="InterPro"/>
</dbReference>
<evidence type="ECO:0000256" key="8">
    <source>
        <dbReference type="ARBA" id="ARBA00022679"/>
    </source>
</evidence>
<dbReference type="InterPro" id="IPR004365">
    <property type="entry name" value="NA-bd_OB_tRNA"/>
</dbReference>
<dbReference type="GO" id="GO:0006260">
    <property type="term" value="P:DNA replication"/>
    <property type="evidence" value="ECO:0007669"/>
    <property type="project" value="UniProtKB-KW"/>
</dbReference>
<dbReference type="InterPro" id="IPR040982">
    <property type="entry name" value="DNA_pol3_finger"/>
</dbReference>
<dbReference type="SUPFAM" id="SSF89550">
    <property type="entry name" value="PHP domain-like"/>
    <property type="match status" value="1"/>
</dbReference>
<dbReference type="PANTHER" id="PTHR32294:SF4">
    <property type="entry name" value="ERROR-PRONE DNA POLYMERASE"/>
    <property type="match status" value="1"/>
</dbReference>
<dbReference type="Gene3D" id="1.10.10.1600">
    <property type="entry name" value="Bacterial DNA polymerase III alpha subunit, thumb domain"/>
    <property type="match status" value="1"/>
</dbReference>